<feature type="transmembrane region" description="Helical" evidence="8">
    <location>
        <begin position="38"/>
        <end position="57"/>
    </location>
</feature>
<evidence type="ECO:0000256" key="3">
    <source>
        <dbReference type="ARBA" id="ARBA00022448"/>
    </source>
</evidence>
<feature type="transmembrane region" description="Helical" evidence="8">
    <location>
        <begin position="289"/>
        <end position="308"/>
    </location>
</feature>
<evidence type="ECO:0000256" key="6">
    <source>
        <dbReference type="ARBA" id="ARBA00022989"/>
    </source>
</evidence>
<proteinExistence type="inferred from homology"/>
<organism evidence="9 10">
    <name type="scientific">Dongia sedimenti</name>
    <dbReference type="NCBI Taxonomy" id="3064282"/>
    <lineage>
        <taxon>Bacteria</taxon>
        <taxon>Pseudomonadati</taxon>
        <taxon>Pseudomonadota</taxon>
        <taxon>Alphaproteobacteria</taxon>
        <taxon>Rhodospirillales</taxon>
        <taxon>Dongiaceae</taxon>
        <taxon>Dongia</taxon>
    </lineage>
</organism>
<feature type="transmembrane region" description="Helical" evidence="8">
    <location>
        <begin position="125"/>
        <end position="146"/>
    </location>
</feature>
<dbReference type="InterPro" id="IPR004776">
    <property type="entry name" value="Mem_transp_PIN-like"/>
</dbReference>
<feature type="transmembrane region" description="Helical" evidence="8">
    <location>
        <begin position="262"/>
        <end position="282"/>
    </location>
</feature>
<feature type="transmembrane region" description="Helical" evidence="8">
    <location>
        <begin position="229"/>
        <end position="250"/>
    </location>
</feature>
<reference evidence="10" key="1">
    <citation type="submission" date="2023-08" db="EMBL/GenBank/DDBJ databases">
        <title>Rhodospirillaceae gen. nov., a novel taxon isolated from the Yangtze River Yuezi River estuary sludge.</title>
        <authorList>
            <person name="Ruan L."/>
        </authorList>
    </citation>
    <scope>NUCLEOTIDE SEQUENCE [LARGE SCALE GENOMIC DNA]</scope>
    <source>
        <strain evidence="10">R-7</strain>
    </source>
</reference>
<comment type="caution">
    <text evidence="9">The sequence shown here is derived from an EMBL/GenBank/DDBJ whole genome shotgun (WGS) entry which is preliminary data.</text>
</comment>
<keyword evidence="3" id="KW-0813">Transport</keyword>
<evidence type="ECO:0000256" key="1">
    <source>
        <dbReference type="ARBA" id="ARBA00004651"/>
    </source>
</evidence>
<evidence type="ECO:0000313" key="10">
    <source>
        <dbReference type="Proteomes" id="UP001230156"/>
    </source>
</evidence>
<evidence type="ECO:0000256" key="4">
    <source>
        <dbReference type="ARBA" id="ARBA00022475"/>
    </source>
</evidence>
<feature type="transmembrane region" description="Helical" evidence="8">
    <location>
        <begin position="199"/>
        <end position="217"/>
    </location>
</feature>
<dbReference type="Proteomes" id="UP001230156">
    <property type="component" value="Unassembled WGS sequence"/>
</dbReference>
<comment type="similarity">
    <text evidence="2">Belongs to the auxin efflux carrier (TC 2.A.69) family.</text>
</comment>
<feature type="transmembrane region" description="Helical" evidence="8">
    <location>
        <begin position="100"/>
        <end position="119"/>
    </location>
</feature>
<protein>
    <submittedName>
        <fullName evidence="9">AEC family transporter</fullName>
    </submittedName>
</protein>
<feature type="transmembrane region" description="Helical" evidence="8">
    <location>
        <begin position="172"/>
        <end position="193"/>
    </location>
</feature>
<dbReference type="Pfam" id="PF03547">
    <property type="entry name" value="Mem_trans"/>
    <property type="match status" value="1"/>
</dbReference>
<name>A0ABU0YN93_9PROT</name>
<accession>A0ABU0YN93</accession>
<evidence type="ECO:0000256" key="2">
    <source>
        <dbReference type="ARBA" id="ARBA00010145"/>
    </source>
</evidence>
<dbReference type="PANTHER" id="PTHR36838:SF3">
    <property type="entry name" value="TRANSPORTER AUXIN EFFLUX CARRIER EC FAMILY"/>
    <property type="match status" value="1"/>
</dbReference>
<evidence type="ECO:0000313" key="9">
    <source>
        <dbReference type="EMBL" id="MDQ7249172.1"/>
    </source>
</evidence>
<dbReference type="EMBL" id="JAUYVI010000005">
    <property type="protein sequence ID" value="MDQ7249172.1"/>
    <property type="molecule type" value="Genomic_DNA"/>
</dbReference>
<comment type="subcellular location">
    <subcellularLocation>
        <location evidence="1">Cell membrane</location>
        <topology evidence="1">Multi-pass membrane protein</topology>
    </subcellularLocation>
</comment>
<keyword evidence="5 8" id="KW-0812">Transmembrane</keyword>
<keyword evidence="6 8" id="KW-1133">Transmembrane helix</keyword>
<evidence type="ECO:0000256" key="8">
    <source>
        <dbReference type="SAM" id="Phobius"/>
    </source>
</evidence>
<feature type="transmembrane region" description="Helical" evidence="8">
    <location>
        <begin position="6"/>
        <end position="26"/>
    </location>
</feature>
<gene>
    <name evidence="9" type="ORF">Q8A70_15905</name>
</gene>
<dbReference type="RefSeq" id="WP_379956873.1">
    <property type="nucleotide sequence ID" value="NZ_JAUYVI010000005.1"/>
</dbReference>
<feature type="transmembrane region" description="Helical" evidence="8">
    <location>
        <begin position="69"/>
        <end position="88"/>
    </location>
</feature>
<dbReference type="Gene3D" id="1.20.1530.20">
    <property type="match status" value="1"/>
</dbReference>
<evidence type="ECO:0000256" key="5">
    <source>
        <dbReference type="ARBA" id="ARBA00022692"/>
    </source>
</evidence>
<dbReference type="InterPro" id="IPR038770">
    <property type="entry name" value="Na+/solute_symporter_sf"/>
</dbReference>
<keyword evidence="10" id="KW-1185">Reference proteome</keyword>
<sequence length="311" mass="32604">MEAIINVVLPVFAIIASGWFCGRMGLLGDGASQALNGFTYFAALPALFFGAMATAPLKDTFNLPFIADYLGAVVILALLTWAIAGRLFPGKGDQIGLQNMAANFSNTGYMGIPLLITAFGEAGKLPAVISTVLNGAIVMPFYIAVVEYTRSDAAHRAQVFADAGLGVVKSPLVISAVLGILWSGLGVPVPIFLGKFCEILGAAAPPAALFAMGLFMVGKSFKGDRAEIALLTGFKLLLHPLLAFGMLLLIPLEKTWADSLLVLAALPTGSLVFVLSNLYGVYTQRSTGVIIASTFVSVVTLSLLFNLLGVR</sequence>
<keyword evidence="4" id="KW-1003">Cell membrane</keyword>
<dbReference type="PANTHER" id="PTHR36838">
    <property type="entry name" value="AUXIN EFFLUX CARRIER FAMILY PROTEIN"/>
    <property type="match status" value="1"/>
</dbReference>
<evidence type="ECO:0000256" key="7">
    <source>
        <dbReference type="ARBA" id="ARBA00023136"/>
    </source>
</evidence>
<keyword evidence="7 8" id="KW-0472">Membrane</keyword>